<organism evidence="2 3">
    <name type="scientific">Thermoanaerobaculum aquaticum</name>
    <dbReference type="NCBI Taxonomy" id="1312852"/>
    <lineage>
        <taxon>Bacteria</taxon>
        <taxon>Pseudomonadati</taxon>
        <taxon>Acidobacteriota</taxon>
        <taxon>Thermoanaerobaculia</taxon>
        <taxon>Thermoanaerobaculales</taxon>
        <taxon>Thermoanaerobaculaceae</taxon>
        <taxon>Thermoanaerobaculum</taxon>
    </lineage>
</organism>
<sequence>MGALMESLGMIAIFVFGPIWAVAEELIFRRIKERHPLVWEKLGRPQMRGLPITRTQRKLNKFMSDPEALESLGDRAIVVLDSVVTISRLVTLLGVLALLGARLKV</sequence>
<dbReference type="Proteomes" id="UP000027284">
    <property type="component" value="Unassembled WGS sequence"/>
</dbReference>
<name>A0A062XWJ4_9BACT</name>
<evidence type="ECO:0000256" key="1">
    <source>
        <dbReference type="SAM" id="Phobius"/>
    </source>
</evidence>
<feature type="transmembrane region" description="Helical" evidence="1">
    <location>
        <begin position="76"/>
        <end position="99"/>
    </location>
</feature>
<reference evidence="2 3" key="1">
    <citation type="submission" date="2014-04" db="EMBL/GenBank/DDBJ databases">
        <title>The Genome Sequence of Thermoanaerobaculum aquaticum MP-01, The First Cultivated Group 23 Acidobacterium.</title>
        <authorList>
            <person name="Stamps B.W."/>
            <person name="Losey N.A."/>
            <person name="Lawson P.A."/>
            <person name="Stevenson B.S."/>
        </authorList>
    </citation>
    <scope>NUCLEOTIDE SEQUENCE [LARGE SCALE GENOMIC DNA]</scope>
    <source>
        <strain evidence="2 3">MP-01</strain>
    </source>
</reference>
<keyword evidence="1" id="KW-0812">Transmembrane</keyword>
<proteinExistence type="predicted"/>
<protein>
    <submittedName>
        <fullName evidence="2">Uncharacterized protein</fullName>
    </submittedName>
</protein>
<dbReference type="STRING" id="1312852.EG19_09410"/>
<dbReference type="EMBL" id="JMFG01000043">
    <property type="protein sequence ID" value="KDA52865.1"/>
    <property type="molecule type" value="Genomic_DNA"/>
</dbReference>
<keyword evidence="1" id="KW-1133">Transmembrane helix</keyword>
<comment type="caution">
    <text evidence="2">The sequence shown here is derived from an EMBL/GenBank/DDBJ whole genome shotgun (WGS) entry which is preliminary data.</text>
</comment>
<evidence type="ECO:0000313" key="3">
    <source>
        <dbReference type="Proteomes" id="UP000027284"/>
    </source>
</evidence>
<keyword evidence="1" id="KW-0472">Membrane</keyword>
<accession>A0A062XWJ4</accession>
<evidence type="ECO:0000313" key="2">
    <source>
        <dbReference type="EMBL" id="KDA52865.1"/>
    </source>
</evidence>
<dbReference type="AlphaFoldDB" id="A0A062XWJ4"/>
<keyword evidence="3" id="KW-1185">Reference proteome</keyword>
<gene>
    <name evidence="2" type="ORF">EG19_09410</name>
</gene>